<dbReference type="PATRIC" id="fig|1365965.3.peg.1909"/>
<dbReference type="Proteomes" id="UP000037193">
    <property type="component" value="Unassembled WGS sequence"/>
</dbReference>
<dbReference type="InterPro" id="IPR027417">
    <property type="entry name" value="P-loop_NTPase"/>
</dbReference>
<organism evidence="1 2">
    <name type="scientific">Bifidobacterium breve MCC 1128</name>
    <dbReference type="NCBI Taxonomy" id="1365965"/>
    <lineage>
        <taxon>Bacteria</taxon>
        <taxon>Bacillati</taxon>
        <taxon>Actinomycetota</taxon>
        <taxon>Actinomycetes</taxon>
        <taxon>Bifidobacteriales</taxon>
        <taxon>Bifidobacteriaceae</taxon>
        <taxon>Bifidobacterium</taxon>
    </lineage>
</organism>
<evidence type="ECO:0000313" key="1">
    <source>
        <dbReference type="EMBL" id="KOA39200.1"/>
    </source>
</evidence>
<evidence type="ECO:0000313" key="2">
    <source>
        <dbReference type="Proteomes" id="UP000037193"/>
    </source>
</evidence>
<sequence>MEFPYAAIAEPSLPSALQIAVDHGLLATNMTIILAGSNEGFMESEVLGRKSRLYGRRTAQIRLLPFDYADAAKFLPNTKSQDLVRYYATFGGTPYYLARINESDGFEDNVLRLLFDNLLANGGVMIRLRGNRPILM</sequence>
<proteinExistence type="predicted"/>
<comment type="caution">
    <text evidence="1">The sequence shown here is derived from an EMBL/GenBank/DDBJ whole genome shotgun (WGS) entry which is preliminary data.</text>
</comment>
<dbReference type="AlphaFoldDB" id="A0A0L7AVH4"/>
<dbReference type="SUPFAM" id="SSF52540">
    <property type="entry name" value="P-loop containing nucleoside triphosphate hydrolases"/>
    <property type="match status" value="1"/>
</dbReference>
<dbReference type="PANTHER" id="PTHR34704">
    <property type="entry name" value="ATPASE"/>
    <property type="match status" value="1"/>
</dbReference>
<gene>
    <name evidence="1" type="ORF">BBM1128_09495</name>
</gene>
<dbReference type="RefSeq" id="WP_232782140.1">
    <property type="nucleotide sequence ID" value="NZ_AVQD01000016.1"/>
</dbReference>
<accession>A0A0L7AVH4</accession>
<dbReference type="EMBL" id="AVQD01000016">
    <property type="protein sequence ID" value="KOA39200.1"/>
    <property type="molecule type" value="Genomic_DNA"/>
</dbReference>
<reference evidence="1 2" key="1">
    <citation type="journal article" date="2015" name="Int J Genomics">
        <title>Comparative Genomics Revealed Genetic Diversity and Species/Strain-Level Differences in Carbohydrate Metabolism of Three Probiotic Bifidobacterial Species.</title>
        <authorList>
            <person name="Odamaki T."/>
            <person name="Horigome A."/>
            <person name="Sugahara H."/>
            <person name="Hashikura N."/>
            <person name="Minami J."/>
            <person name="Xiao J.Z."/>
            <person name="Abe F."/>
        </authorList>
    </citation>
    <scope>NUCLEOTIDE SEQUENCE [LARGE SCALE GENOMIC DNA]</scope>
    <source>
        <strain evidence="1 2">MCC 1128</strain>
    </source>
</reference>
<protein>
    <submittedName>
        <fullName evidence="1">ATPase</fullName>
    </submittedName>
</protein>
<name>A0A0L7AVH4_BIFBR</name>
<dbReference type="Gene3D" id="3.40.50.300">
    <property type="entry name" value="P-loop containing nucleotide triphosphate hydrolases"/>
    <property type="match status" value="1"/>
</dbReference>
<dbReference type="PANTHER" id="PTHR34704:SF2">
    <property type="entry name" value="ATPASE"/>
    <property type="match status" value="1"/>
</dbReference>